<dbReference type="GO" id="GO:0042144">
    <property type="term" value="P:vacuole fusion, non-autophagic"/>
    <property type="evidence" value="ECO:0007669"/>
    <property type="project" value="TreeGrafter"/>
</dbReference>
<evidence type="ECO:0000313" key="2">
    <source>
        <dbReference type="Proteomes" id="UP000079169"/>
    </source>
</evidence>
<protein>
    <submittedName>
        <fullName evidence="3">Uncharacterized protein LOC108254419</fullName>
    </submittedName>
</protein>
<dbReference type="STRING" id="121845.A0A1S4ERT2"/>
<dbReference type="Pfam" id="PF04841">
    <property type="entry name" value="Vps16_N"/>
    <property type="match status" value="1"/>
</dbReference>
<name>A0A1S4ERT2_DIACI</name>
<dbReference type="GO" id="GO:0003779">
    <property type="term" value="F:actin binding"/>
    <property type="evidence" value="ECO:0007669"/>
    <property type="project" value="TreeGrafter"/>
</dbReference>
<dbReference type="Proteomes" id="UP000079169">
    <property type="component" value="Unplaced"/>
</dbReference>
<reference evidence="3" key="1">
    <citation type="submission" date="2025-08" db="UniProtKB">
        <authorList>
            <consortium name="RefSeq"/>
        </authorList>
    </citation>
    <scope>IDENTIFICATION</scope>
</reference>
<dbReference type="GO" id="GO:0005768">
    <property type="term" value="C:endosome"/>
    <property type="evidence" value="ECO:0007669"/>
    <property type="project" value="TreeGrafter"/>
</dbReference>
<dbReference type="PANTHER" id="PTHR12811:SF0">
    <property type="entry name" value="VACUOLAR PROTEIN SORTING-ASSOCIATED PROTEIN 16 HOMOLOG"/>
    <property type="match status" value="1"/>
</dbReference>
<dbReference type="AlphaFoldDB" id="A0A1S4ERT2"/>
<dbReference type="PaxDb" id="121845-A0A1S4ERT2"/>
<evidence type="ECO:0000313" key="3">
    <source>
        <dbReference type="RefSeq" id="XP_017304900.1"/>
    </source>
</evidence>
<accession>A0A1S4ERT2</accession>
<evidence type="ECO:0000259" key="1">
    <source>
        <dbReference type="Pfam" id="PF04841"/>
    </source>
</evidence>
<feature type="domain" description="Vps16 N-terminal" evidence="1">
    <location>
        <begin position="28"/>
        <end position="91"/>
    </location>
</feature>
<proteinExistence type="predicted"/>
<dbReference type="InterPro" id="IPR006926">
    <property type="entry name" value="Vps16_N"/>
</dbReference>
<dbReference type="GO" id="GO:0030897">
    <property type="term" value="C:HOPS complex"/>
    <property type="evidence" value="ECO:0007669"/>
    <property type="project" value="TreeGrafter"/>
</dbReference>
<dbReference type="GO" id="GO:0016197">
    <property type="term" value="P:endosomal transport"/>
    <property type="evidence" value="ECO:0007669"/>
    <property type="project" value="TreeGrafter"/>
</dbReference>
<gene>
    <name evidence="3" type="primary">LOC108254419</name>
</gene>
<dbReference type="PANTHER" id="PTHR12811">
    <property type="entry name" value="VACUOLAR PROTEIN SORTING VPS16"/>
    <property type="match status" value="1"/>
</dbReference>
<dbReference type="RefSeq" id="XP_017304900.1">
    <property type="nucleotide sequence ID" value="XM_017449411.2"/>
</dbReference>
<dbReference type="GO" id="GO:0006886">
    <property type="term" value="P:intracellular protein transport"/>
    <property type="evidence" value="ECO:0007669"/>
    <property type="project" value="InterPro"/>
</dbReference>
<dbReference type="InterPro" id="IPR016534">
    <property type="entry name" value="VPS16"/>
</dbReference>
<dbReference type="GO" id="GO:0005765">
    <property type="term" value="C:lysosomal membrane"/>
    <property type="evidence" value="ECO:0007669"/>
    <property type="project" value="TreeGrafter"/>
</dbReference>
<feature type="non-terminal residue" evidence="3">
    <location>
        <position position="92"/>
    </location>
</feature>
<sequence>MSKQQSLYTLDQTEVSPTLQRIDLGAGSEKYSIVSIAVSPDYQKIALFINNGKLWIKSSDLRKNYRLYDTQQLSEPKQIVWCGSEAVVCYWG</sequence>
<dbReference type="GeneID" id="108254419"/>
<organism evidence="2 3">
    <name type="scientific">Diaphorina citri</name>
    <name type="common">Asian citrus psyllid</name>
    <dbReference type="NCBI Taxonomy" id="121845"/>
    <lineage>
        <taxon>Eukaryota</taxon>
        <taxon>Metazoa</taxon>
        <taxon>Ecdysozoa</taxon>
        <taxon>Arthropoda</taxon>
        <taxon>Hexapoda</taxon>
        <taxon>Insecta</taxon>
        <taxon>Pterygota</taxon>
        <taxon>Neoptera</taxon>
        <taxon>Paraneoptera</taxon>
        <taxon>Hemiptera</taxon>
        <taxon>Sternorrhyncha</taxon>
        <taxon>Psylloidea</taxon>
        <taxon>Psyllidae</taxon>
        <taxon>Diaphorininae</taxon>
        <taxon>Diaphorina</taxon>
    </lineage>
</organism>
<dbReference type="KEGG" id="dci:108254419"/>
<keyword evidence="2" id="KW-1185">Reference proteome</keyword>